<dbReference type="GO" id="GO:0043043">
    <property type="term" value="P:peptide biosynthetic process"/>
    <property type="evidence" value="ECO:0007669"/>
    <property type="project" value="InterPro"/>
</dbReference>
<dbReference type="SUPFAM" id="SSF50249">
    <property type="entry name" value="Nucleic acid-binding proteins"/>
    <property type="match status" value="1"/>
</dbReference>
<feature type="domain" description="Elongation factor P C-terminal" evidence="1">
    <location>
        <begin position="5"/>
        <end position="60"/>
    </location>
</feature>
<dbReference type="GO" id="GO:0005829">
    <property type="term" value="C:cytosol"/>
    <property type="evidence" value="ECO:0007669"/>
    <property type="project" value="UniProtKB-ARBA"/>
</dbReference>
<dbReference type="InterPro" id="IPR015365">
    <property type="entry name" value="Elong-fact-P_C"/>
</dbReference>
<dbReference type="Proteomes" id="UP000245207">
    <property type="component" value="Unassembled WGS sequence"/>
</dbReference>
<evidence type="ECO:0000313" key="2">
    <source>
        <dbReference type="EMBL" id="PWA74896.1"/>
    </source>
</evidence>
<dbReference type="PANTHER" id="PTHR30053">
    <property type="entry name" value="ELONGATION FACTOR P"/>
    <property type="match status" value="1"/>
</dbReference>
<evidence type="ECO:0000259" key="1">
    <source>
        <dbReference type="SMART" id="SM00841"/>
    </source>
</evidence>
<dbReference type="AlphaFoldDB" id="A0A2U1NN37"/>
<dbReference type="STRING" id="35608.A0A2U1NN37"/>
<accession>A0A2U1NN37</accession>
<dbReference type="EMBL" id="PKPP01002495">
    <property type="protein sequence ID" value="PWA74896.1"/>
    <property type="molecule type" value="Genomic_DNA"/>
</dbReference>
<evidence type="ECO:0000313" key="3">
    <source>
        <dbReference type="Proteomes" id="UP000245207"/>
    </source>
</evidence>
<reference evidence="2 3" key="1">
    <citation type="journal article" date="2018" name="Mol. Plant">
        <title>The genome of Artemisia annua provides insight into the evolution of Asteraceae family and artemisinin biosynthesis.</title>
        <authorList>
            <person name="Shen Q."/>
            <person name="Zhang L."/>
            <person name="Liao Z."/>
            <person name="Wang S."/>
            <person name="Yan T."/>
            <person name="Shi P."/>
            <person name="Liu M."/>
            <person name="Fu X."/>
            <person name="Pan Q."/>
            <person name="Wang Y."/>
            <person name="Lv Z."/>
            <person name="Lu X."/>
            <person name="Zhang F."/>
            <person name="Jiang W."/>
            <person name="Ma Y."/>
            <person name="Chen M."/>
            <person name="Hao X."/>
            <person name="Li L."/>
            <person name="Tang Y."/>
            <person name="Lv G."/>
            <person name="Zhou Y."/>
            <person name="Sun X."/>
            <person name="Brodelius P.E."/>
            <person name="Rose J.K.C."/>
            <person name="Tang K."/>
        </authorList>
    </citation>
    <scope>NUCLEOTIDE SEQUENCE [LARGE SCALE GENOMIC DNA]</scope>
    <source>
        <strain evidence="3">cv. Huhao1</strain>
        <tissue evidence="2">Leaf</tissue>
    </source>
</reference>
<organism evidence="2 3">
    <name type="scientific">Artemisia annua</name>
    <name type="common">Sweet wormwood</name>
    <dbReference type="NCBI Taxonomy" id="35608"/>
    <lineage>
        <taxon>Eukaryota</taxon>
        <taxon>Viridiplantae</taxon>
        <taxon>Streptophyta</taxon>
        <taxon>Embryophyta</taxon>
        <taxon>Tracheophyta</taxon>
        <taxon>Spermatophyta</taxon>
        <taxon>Magnoliopsida</taxon>
        <taxon>eudicotyledons</taxon>
        <taxon>Gunneridae</taxon>
        <taxon>Pentapetalae</taxon>
        <taxon>asterids</taxon>
        <taxon>campanulids</taxon>
        <taxon>Asterales</taxon>
        <taxon>Asteraceae</taxon>
        <taxon>Asteroideae</taxon>
        <taxon>Anthemideae</taxon>
        <taxon>Artemisiinae</taxon>
        <taxon>Artemisia</taxon>
    </lineage>
</organism>
<dbReference type="GO" id="GO:0003746">
    <property type="term" value="F:translation elongation factor activity"/>
    <property type="evidence" value="ECO:0007669"/>
    <property type="project" value="UniProtKB-KW"/>
</dbReference>
<dbReference type="Gene3D" id="2.40.50.140">
    <property type="entry name" value="Nucleic acid-binding proteins"/>
    <property type="match status" value="1"/>
</dbReference>
<dbReference type="InterPro" id="IPR020599">
    <property type="entry name" value="Transl_elong_fac_P/YeiP"/>
</dbReference>
<comment type="caution">
    <text evidence="2">The sequence shown here is derived from an EMBL/GenBank/DDBJ whole genome shotgun (WGS) entry which is preliminary data.</text>
</comment>
<keyword evidence="2" id="KW-0648">Protein biosynthesis</keyword>
<dbReference type="Pfam" id="PF09285">
    <property type="entry name" value="Elong-fact-P_C"/>
    <property type="match status" value="1"/>
</dbReference>
<dbReference type="SMART" id="SM00841">
    <property type="entry name" value="Elong-fact-P_C"/>
    <property type="match status" value="1"/>
</dbReference>
<name>A0A2U1NN37_ARTAN</name>
<dbReference type="OrthoDB" id="7025426at2759"/>
<dbReference type="PANTHER" id="PTHR30053:SF12">
    <property type="entry name" value="ELONGATION FACTOR P (EF-P) FAMILY PROTEIN"/>
    <property type="match status" value="1"/>
</dbReference>
<proteinExistence type="predicted"/>
<sequence length="78" mass="8340">MAALVKVKVVELDPGLKGDTSPGGTKPGTVEASAVVNVLLFVDRGQEIVVDIRTGQYVGRAFVMKMALHYFLSCSDRS</sequence>
<dbReference type="FunFam" id="2.40.50.140:FF:000004">
    <property type="entry name" value="Elongation factor P"/>
    <property type="match status" value="1"/>
</dbReference>
<protein>
    <submittedName>
        <fullName evidence="2">Elongation factor P (EF-P) family protein</fullName>
    </submittedName>
</protein>
<keyword evidence="2" id="KW-0251">Elongation factor</keyword>
<gene>
    <name evidence="2" type="ORF">CTI12_AA247980</name>
</gene>
<keyword evidence="3" id="KW-1185">Reference proteome</keyword>
<dbReference type="InterPro" id="IPR012340">
    <property type="entry name" value="NA-bd_OB-fold"/>
</dbReference>